<dbReference type="EMBL" id="CP017599">
    <property type="protein sequence ID" value="AOX00058.1"/>
    <property type="molecule type" value="Genomic_DNA"/>
</dbReference>
<name>A0A1D8TQY1_9CYAN</name>
<dbReference type="Proteomes" id="UP000177870">
    <property type="component" value="Chromosome"/>
</dbReference>
<gene>
    <name evidence="2" type="ORF">BJP34_11850</name>
</gene>
<sequence>MSSPGAGSVGTLVSVGRWGDGEMGSGATRGEFNSPSDAARSWGGSAVLGVPPETKPDYVEPLWLIGYAEKG</sequence>
<reference evidence="3" key="1">
    <citation type="submission" date="2016-10" db="EMBL/GenBank/DDBJ databases">
        <title>Comparative genomics uncovers the prolific and rare metabolic potential of the cyanobacterial genus Moorea.</title>
        <authorList>
            <person name="Leao T."/>
            <person name="Castelao G."/>
            <person name="Korobeynikov A."/>
            <person name="Monroe E.A."/>
            <person name="Podell S."/>
            <person name="Glukhov E."/>
            <person name="Allen E."/>
            <person name="Gerwick W.H."/>
            <person name="Gerwick L."/>
        </authorList>
    </citation>
    <scope>NUCLEOTIDE SEQUENCE [LARGE SCALE GENOMIC DNA]</scope>
    <source>
        <strain evidence="3">PAL-8-15-08-1</strain>
    </source>
</reference>
<accession>A0A1D8TQY1</accession>
<feature type="region of interest" description="Disordered" evidence="1">
    <location>
        <begin position="1"/>
        <end position="51"/>
    </location>
</feature>
<protein>
    <submittedName>
        <fullName evidence="2">Uncharacterized protein</fullName>
    </submittedName>
</protein>
<organism evidence="2 3">
    <name type="scientific">Moorena producens PAL-8-15-08-1</name>
    <dbReference type="NCBI Taxonomy" id="1458985"/>
    <lineage>
        <taxon>Bacteria</taxon>
        <taxon>Bacillati</taxon>
        <taxon>Cyanobacteriota</taxon>
        <taxon>Cyanophyceae</taxon>
        <taxon>Coleofasciculales</taxon>
        <taxon>Coleofasciculaceae</taxon>
        <taxon>Moorena</taxon>
    </lineage>
</organism>
<evidence type="ECO:0000313" key="2">
    <source>
        <dbReference type="EMBL" id="AOX00058.1"/>
    </source>
</evidence>
<evidence type="ECO:0000256" key="1">
    <source>
        <dbReference type="SAM" id="MobiDB-lite"/>
    </source>
</evidence>
<dbReference type="KEGG" id="mpro:BJP34_11850"/>
<proteinExistence type="predicted"/>
<dbReference type="AlphaFoldDB" id="A0A1D8TQY1"/>
<evidence type="ECO:0000313" key="3">
    <source>
        <dbReference type="Proteomes" id="UP000177870"/>
    </source>
</evidence>